<dbReference type="eggNOG" id="ENOG502Z7I0">
    <property type="taxonomic scope" value="Bacteria"/>
</dbReference>
<evidence type="ECO:0000256" key="2">
    <source>
        <dbReference type="ARBA" id="ARBA00022759"/>
    </source>
</evidence>
<sequence>MRRHNLQKWVNFRSARTLETKLKANGNKYTISGVVSQDGTVYPLGSDTKVLSTIFELFTRPLMIELAHDLGLQLVEPSAQNHYPDFTLCSGPHAKNKIAVDVKTTYIERPDDTFGFTLGGYTSFIRPGNESKNIVFPFTDYTEHWVIGYVYERVAEKKAAECAVYTLEQIKDIPLPYRNVRVFVQEKWRISSDRAGSGNTTNIGSLVGRIDQFRDGGGPFQDENEFLDYWRNYGRIAADRVNFKNIVEYRAWRKKNPL</sequence>
<evidence type="ECO:0000313" key="7">
    <source>
        <dbReference type="Proteomes" id="UP000078599"/>
    </source>
</evidence>
<dbReference type="GO" id="GO:0009036">
    <property type="term" value="F:type II site-specific deoxyribonuclease activity"/>
    <property type="evidence" value="ECO:0007669"/>
    <property type="project" value="UniProtKB-EC"/>
</dbReference>
<gene>
    <name evidence="4" type="primary">ecoRVR</name>
    <name evidence="4" type="ordered locus">THI_0079</name>
    <name evidence="5" type="ORF">THICB1_110369</name>
</gene>
<dbReference type="AlphaFoldDB" id="D6CVQ9"/>
<organism evidence="4 6">
    <name type="scientific">Thiomonas arsenitoxydans (strain DSM 22701 / CIP 110005 / 3As)</name>
    <dbReference type="NCBI Taxonomy" id="426114"/>
    <lineage>
        <taxon>Bacteria</taxon>
        <taxon>Pseudomonadati</taxon>
        <taxon>Pseudomonadota</taxon>
        <taxon>Betaproteobacteria</taxon>
        <taxon>Burkholderiales</taxon>
        <taxon>Thiomonas</taxon>
    </lineage>
</organism>
<dbReference type="Gene3D" id="3.40.600.10">
    <property type="entry name" value="DNA mismatch repair MutH/Restriction endonuclease, type II"/>
    <property type="match status" value="1"/>
</dbReference>
<dbReference type="Pfam" id="PF09233">
    <property type="entry name" value="Endonuc-EcoRV"/>
    <property type="match status" value="1"/>
</dbReference>
<dbReference type="EMBL" id="CTRI01000003">
    <property type="protein sequence ID" value="CQR28232.1"/>
    <property type="molecule type" value="Genomic_DNA"/>
</dbReference>
<proteinExistence type="predicted"/>
<dbReference type="InterPro" id="IPR037057">
    <property type="entry name" value="DNA_rep_MutH/T2_RE_sf"/>
</dbReference>
<dbReference type="REBASE" id="26214">
    <property type="entry name" value="Tsp3ORF80P"/>
</dbReference>
<reference key="1">
    <citation type="submission" date="2009-07" db="EMBL/GenBank/DDBJ databases">
        <authorList>
            <person name="Genoscope - CEA"/>
        </authorList>
    </citation>
    <scope>NUCLEOTIDE SEQUENCE</scope>
    <source>
        <strain>3As</strain>
    </source>
</reference>
<dbReference type="RefSeq" id="WP_013104227.1">
    <property type="nucleotide sequence ID" value="NC_014145.1"/>
</dbReference>
<dbReference type="CDD" id="cd22323">
    <property type="entry name" value="EcoRV-like"/>
    <property type="match status" value="1"/>
</dbReference>
<dbReference type="HOGENOM" id="CLU_085978_0_0_4"/>
<dbReference type="SUPFAM" id="SSF52980">
    <property type="entry name" value="Restriction endonuclease-like"/>
    <property type="match status" value="1"/>
</dbReference>
<evidence type="ECO:0000313" key="4">
    <source>
        <dbReference type="EMBL" id="CAZ86840.1"/>
    </source>
</evidence>
<keyword evidence="7" id="KW-1185">Reference proteome</keyword>
<accession>D6CVQ9</accession>
<dbReference type="OrthoDB" id="5917943at2"/>
<name>D6CVQ9_THIA3</name>
<evidence type="ECO:0000313" key="6">
    <source>
        <dbReference type="Proteomes" id="UP000002372"/>
    </source>
</evidence>
<dbReference type="Proteomes" id="UP000078599">
    <property type="component" value="Unassembled WGS sequence"/>
</dbReference>
<dbReference type="InterPro" id="IPR015314">
    <property type="entry name" value="Restrct_endonuc_II_EcoRV"/>
</dbReference>
<dbReference type="EC" id="3.1.21.4" evidence="4 5"/>
<dbReference type="InterPro" id="IPR011335">
    <property type="entry name" value="Restrct_endonuc-II-like"/>
</dbReference>
<keyword evidence="2" id="KW-0255">Endonuclease</keyword>
<keyword evidence="1" id="KW-0540">Nuclease</keyword>
<reference evidence="6" key="2">
    <citation type="journal article" date="2010" name="PLoS Genet.">
        <title>Structure, function, and evolution of the Thiomonas spp. genome.</title>
        <authorList>
            <person name="Arsene-Ploetze F."/>
            <person name="Koechler S."/>
            <person name="Marchal M."/>
            <person name="Coppee J.Y."/>
            <person name="Chandler M."/>
            <person name="Bonnefoy V."/>
            <person name="Brochier-Armanet C."/>
            <person name="Barakat M."/>
            <person name="Barbe V."/>
            <person name="Battaglia-Brunet F."/>
            <person name="Bruneel O."/>
            <person name="Bryan C.G."/>
            <person name="Cleiss-Arnold J."/>
            <person name="Cruveiller S."/>
            <person name="Erhardt M."/>
            <person name="Heinrich-Salmeron A."/>
            <person name="Hommais F."/>
            <person name="Joulian C."/>
            <person name="Krin E."/>
            <person name="Lieutaud A."/>
            <person name="Lievremont D."/>
            <person name="Michel C."/>
            <person name="Muller D."/>
            <person name="Ortet P."/>
            <person name="Proux C."/>
            <person name="Siguier P."/>
            <person name="Roche D."/>
            <person name="Rouy Z."/>
            <person name="Salvignol G."/>
            <person name="Slyemi D."/>
            <person name="Talla E."/>
            <person name="Weiss S."/>
            <person name="Weissenbach J."/>
            <person name="Medigue C."/>
            <person name="Bertin P.N."/>
        </authorList>
    </citation>
    <scope>NUCLEOTIDE SEQUENCE [LARGE SCALE GENOMIC DNA]</scope>
    <source>
        <strain evidence="6">DSM 22701 / CIP 110005 / 3As</strain>
    </source>
</reference>
<dbReference type="EMBL" id="FP475956">
    <property type="protein sequence ID" value="CAZ86840.1"/>
    <property type="molecule type" value="Genomic_DNA"/>
</dbReference>
<dbReference type="GO" id="GO:0003677">
    <property type="term" value="F:DNA binding"/>
    <property type="evidence" value="ECO:0007669"/>
    <property type="project" value="InterPro"/>
</dbReference>
<evidence type="ECO:0000313" key="5">
    <source>
        <dbReference type="EMBL" id="CQR28232.1"/>
    </source>
</evidence>
<reference evidence="5 7" key="4">
    <citation type="submission" date="2015-03" db="EMBL/GenBank/DDBJ databases">
        <authorList>
            <person name="Regsiter A."/>
            <person name="william w."/>
        </authorList>
    </citation>
    <scope>NUCLEOTIDE SEQUENCE [LARGE SCALE GENOMIC DNA]</scope>
    <source>
        <strain evidence="5 7">CB1</strain>
    </source>
</reference>
<protein>
    <submittedName>
        <fullName evidence="4">Type II restriction enzyme EcoRV (Endonuclease EcoRV) (R.EcoRV)</fullName>
        <ecNumber evidence="4 5">3.1.21.4</ecNumber>
    </submittedName>
    <submittedName>
        <fullName evidence="5">Type-2 restriction enzyme EcoRV</fullName>
    </submittedName>
</protein>
<dbReference type="Proteomes" id="UP000002372">
    <property type="component" value="Chromosome"/>
</dbReference>
<evidence type="ECO:0000256" key="3">
    <source>
        <dbReference type="ARBA" id="ARBA00022801"/>
    </source>
</evidence>
<evidence type="ECO:0000256" key="1">
    <source>
        <dbReference type="ARBA" id="ARBA00022722"/>
    </source>
</evidence>
<dbReference type="KEGG" id="thi:THI_0079"/>
<keyword evidence="3 4" id="KW-0378">Hydrolase</keyword>
<reference evidence="4" key="3">
    <citation type="submission" date="2010-07" db="EMBL/GenBank/DDBJ databases">
        <authorList>
            <person name="Genoscope - CEA"/>
        </authorList>
    </citation>
    <scope>NUCLEOTIDE SEQUENCE</scope>
    <source>
        <strain evidence="4">3As</strain>
    </source>
</reference>